<evidence type="ECO:0000256" key="2">
    <source>
        <dbReference type="ARBA" id="ARBA00022448"/>
    </source>
</evidence>
<reference evidence="8" key="2">
    <citation type="journal article" date="2020" name="Microorganisms">
        <title>Osmotic Adaptation and Compatible Solute Biosynthesis of Phototrophic Bacteria as Revealed from Genome Analyses.</title>
        <authorList>
            <person name="Imhoff J.F."/>
            <person name="Rahn T."/>
            <person name="Kunzel S."/>
            <person name="Keller A."/>
            <person name="Neulinger S.C."/>
        </authorList>
    </citation>
    <scope>NUCLEOTIDE SEQUENCE</scope>
    <source>
        <strain evidence="8">DSM 9154</strain>
    </source>
</reference>
<dbReference type="Gene3D" id="3.40.50.300">
    <property type="entry name" value="P-loop containing nucleotide triphosphate hydrolases"/>
    <property type="match status" value="1"/>
</dbReference>
<dbReference type="FunFam" id="3.40.50.300:FF:000134">
    <property type="entry name" value="Iron-enterobactin ABC transporter ATP-binding protein"/>
    <property type="match status" value="1"/>
</dbReference>
<proteinExistence type="inferred from homology"/>
<dbReference type="GO" id="GO:0016887">
    <property type="term" value="F:ATP hydrolysis activity"/>
    <property type="evidence" value="ECO:0007669"/>
    <property type="project" value="InterPro"/>
</dbReference>
<dbReference type="PANTHER" id="PTHR42794:SF1">
    <property type="entry name" value="HEMIN IMPORT ATP-BINDING PROTEIN HMUV"/>
    <property type="match status" value="1"/>
</dbReference>
<keyword evidence="5" id="KW-1278">Translocase</keyword>
<feature type="domain" description="ABC transporter" evidence="7">
    <location>
        <begin position="3"/>
        <end position="238"/>
    </location>
</feature>
<dbReference type="InterPro" id="IPR003439">
    <property type="entry name" value="ABC_transporter-like_ATP-bd"/>
</dbReference>
<evidence type="ECO:0000256" key="4">
    <source>
        <dbReference type="ARBA" id="ARBA00022840"/>
    </source>
</evidence>
<dbReference type="GO" id="GO:0005524">
    <property type="term" value="F:ATP binding"/>
    <property type="evidence" value="ECO:0007669"/>
    <property type="project" value="UniProtKB-KW"/>
</dbReference>
<dbReference type="SUPFAM" id="SSF52540">
    <property type="entry name" value="P-loop containing nucleoside triphosphate hydrolases"/>
    <property type="match status" value="1"/>
</dbReference>
<dbReference type="EMBL" id="NRRE01000026">
    <property type="protein sequence ID" value="MBK1698136.1"/>
    <property type="molecule type" value="Genomic_DNA"/>
</dbReference>
<keyword evidence="9" id="KW-1185">Reference proteome</keyword>
<name>A0A934QJP8_9PROT</name>
<dbReference type="Pfam" id="PF00005">
    <property type="entry name" value="ABC_tran"/>
    <property type="match status" value="1"/>
</dbReference>
<evidence type="ECO:0000256" key="3">
    <source>
        <dbReference type="ARBA" id="ARBA00022741"/>
    </source>
</evidence>
<protein>
    <submittedName>
        <fullName evidence="8">ABC transporter ATP-binding protein</fullName>
    </submittedName>
</protein>
<evidence type="ECO:0000259" key="7">
    <source>
        <dbReference type="PROSITE" id="PS50893"/>
    </source>
</evidence>
<evidence type="ECO:0000256" key="6">
    <source>
        <dbReference type="ARBA" id="ARBA00037066"/>
    </source>
</evidence>
<organism evidence="8 9">
    <name type="scientific">Rhodovibrio salinarum</name>
    <dbReference type="NCBI Taxonomy" id="1087"/>
    <lineage>
        <taxon>Bacteria</taxon>
        <taxon>Pseudomonadati</taxon>
        <taxon>Pseudomonadota</taxon>
        <taxon>Alphaproteobacteria</taxon>
        <taxon>Rhodospirillales</taxon>
        <taxon>Rhodovibrionaceae</taxon>
        <taxon>Rhodovibrio</taxon>
    </lineage>
</organism>
<evidence type="ECO:0000313" key="9">
    <source>
        <dbReference type="Proteomes" id="UP000778970"/>
    </source>
</evidence>
<sequence length="261" mass="27161">MTLTARELAIGYGKTAVGRDLTLDLAPGELVMLLGPNGCGKSTLFKTLLGLIPGLGGTVTLDGQALEELSRRQLARGLAYVPQAAGGFFPFTVVDTVLMGRTAHLGPFGAPGARDRAAAARSLDRLGLQDLAEHPFTRLSGGQRQMVLIARALAQETPYIVMDEPTASLDFGNQVRVLAQVRALKASGTGLILASHDPDQALRLADRVLVMAGGRIAASGPPTNVLTGDLLKQVYGVDAAVAEVVAEGRTLGRTCFPLPGG</sequence>
<dbReference type="PROSITE" id="PS00211">
    <property type="entry name" value="ABC_TRANSPORTER_1"/>
    <property type="match status" value="1"/>
</dbReference>
<dbReference type="InterPro" id="IPR003593">
    <property type="entry name" value="AAA+_ATPase"/>
</dbReference>
<dbReference type="SMART" id="SM00382">
    <property type="entry name" value="AAA"/>
    <property type="match status" value="1"/>
</dbReference>
<comment type="function">
    <text evidence="6">Part of the ABC transporter complex HmuTUV involved in hemin import. Responsible for energy coupling to the transport system.</text>
</comment>
<accession>A0A934QJP8</accession>
<comment type="caution">
    <text evidence="8">The sequence shown here is derived from an EMBL/GenBank/DDBJ whole genome shotgun (WGS) entry which is preliminary data.</text>
</comment>
<evidence type="ECO:0000256" key="1">
    <source>
        <dbReference type="ARBA" id="ARBA00005417"/>
    </source>
</evidence>
<dbReference type="PROSITE" id="PS50893">
    <property type="entry name" value="ABC_TRANSPORTER_2"/>
    <property type="match status" value="1"/>
</dbReference>
<dbReference type="InterPro" id="IPR017871">
    <property type="entry name" value="ABC_transporter-like_CS"/>
</dbReference>
<reference evidence="8" key="1">
    <citation type="submission" date="2017-08" db="EMBL/GenBank/DDBJ databases">
        <authorList>
            <person name="Imhoff J.F."/>
            <person name="Rahn T."/>
            <person name="Kuenzel S."/>
            <person name="Neulinger S.C."/>
        </authorList>
    </citation>
    <scope>NUCLEOTIDE SEQUENCE</scope>
    <source>
        <strain evidence="8">DSM 9154</strain>
    </source>
</reference>
<evidence type="ECO:0000256" key="5">
    <source>
        <dbReference type="ARBA" id="ARBA00022967"/>
    </source>
</evidence>
<dbReference type="Proteomes" id="UP000778970">
    <property type="component" value="Unassembled WGS sequence"/>
</dbReference>
<keyword evidence="3" id="KW-0547">Nucleotide-binding</keyword>
<evidence type="ECO:0000313" key="8">
    <source>
        <dbReference type="EMBL" id="MBK1698136.1"/>
    </source>
</evidence>
<dbReference type="PANTHER" id="PTHR42794">
    <property type="entry name" value="HEMIN IMPORT ATP-BINDING PROTEIN HMUV"/>
    <property type="match status" value="1"/>
</dbReference>
<dbReference type="AlphaFoldDB" id="A0A934QJP8"/>
<dbReference type="CDD" id="cd03214">
    <property type="entry name" value="ABC_Iron-Siderophores_B12_Hemin"/>
    <property type="match status" value="1"/>
</dbReference>
<keyword evidence="4 8" id="KW-0067">ATP-binding</keyword>
<keyword evidence="2" id="KW-0813">Transport</keyword>
<comment type="similarity">
    <text evidence="1">Belongs to the ABC transporter superfamily.</text>
</comment>
<dbReference type="InterPro" id="IPR027417">
    <property type="entry name" value="P-loop_NTPase"/>
</dbReference>
<dbReference type="RefSeq" id="WP_027288728.1">
    <property type="nucleotide sequence ID" value="NZ_NRRE01000026.1"/>
</dbReference>
<gene>
    <name evidence="8" type="ORF">CKO21_12890</name>
</gene>